<protein>
    <submittedName>
        <fullName evidence="2">Class I SAM-dependent methyltransferase</fullName>
    </submittedName>
</protein>
<dbReference type="InterPro" id="IPR041698">
    <property type="entry name" value="Methyltransf_25"/>
</dbReference>
<dbReference type="InterPro" id="IPR029063">
    <property type="entry name" value="SAM-dependent_MTases_sf"/>
</dbReference>
<dbReference type="Gene3D" id="3.40.50.150">
    <property type="entry name" value="Vaccinia Virus protein VP39"/>
    <property type="match status" value="1"/>
</dbReference>
<organism evidence="2 3">
    <name type="scientific">Candidatus Sedimenticola endophacoides</name>
    <dbReference type="NCBI Taxonomy" id="2548426"/>
    <lineage>
        <taxon>Bacteria</taxon>
        <taxon>Pseudomonadati</taxon>
        <taxon>Pseudomonadota</taxon>
        <taxon>Gammaproteobacteria</taxon>
        <taxon>Chromatiales</taxon>
        <taxon>Sedimenticolaceae</taxon>
        <taxon>Sedimenticola</taxon>
    </lineage>
</organism>
<dbReference type="Proteomes" id="UP000250928">
    <property type="component" value="Unassembled WGS sequence"/>
</dbReference>
<keyword evidence="2" id="KW-0808">Transferase</keyword>
<dbReference type="GO" id="GO:0032259">
    <property type="term" value="P:methylation"/>
    <property type="evidence" value="ECO:0007669"/>
    <property type="project" value="UniProtKB-KW"/>
</dbReference>
<accession>A0A6N4DVT7</accession>
<dbReference type="Pfam" id="PF13649">
    <property type="entry name" value="Methyltransf_25"/>
    <property type="match status" value="1"/>
</dbReference>
<evidence type="ECO:0000313" key="2">
    <source>
        <dbReference type="EMBL" id="PUE02331.1"/>
    </source>
</evidence>
<proteinExistence type="predicted"/>
<feature type="domain" description="Methyltransferase" evidence="1">
    <location>
        <begin position="45"/>
        <end position="121"/>
    </location>
</feature>
<dbReference type="SUPFAM" id="SSF53335">
    <property type="entry name" value="S-adenosyl-L-methionine-dependent methyltransferases"/>
    <property type="match status" value="1"/>
</dbReference>
<keyword evidence="2" id="KW-0489">Methyltransferase</keyword>
<reference evidence="2 3" key="1">
    <citation type="submission" date="2018-01" db="EMBL/GenBank/DDBJ databases">
        <title>Novel co-symbiosis in the lucinid bivalve Phacoides pectinatus.</title>
        <authorList>
            <person name="Lim S.J."/>
            <person name="Davis B.G."/>
            <person name="Gill D.E."/>
            <person name="Engel A.S."/>
            <person name="Anderson L.C."/>
            <person name="Campbell B.J."/>
        </authorList>
    </citation>
    <scope>NUCLEOTIDE SEQUENCE [LARGE SCALE GENOMIC DNA]</scope>
    <source>
        <strain evidence="2">N3_P5</strain>
    </source>
</reference>
<sequence>MEDNYLERFYELFEQMPRQGPGDGDSARRLLDALSVSGPGPLRHIADMGCGSGAGTLWLARHTDAEIDALDNYRPFLQRLEREARAQGLAQRITTHAADMAAPPFPPEHFDLIWSEGAAYLIGFTQALALWRPLLHSGAHLVVTEMCWFTDTPSPEARAFWAEGYPEMATPAQRIAQAKAAGYKVLRRFRLPPRAFNRFHRDLRQRLEILRARHGDHQVYRECEQEIALFRDNRGAFGYFCLLLQKTDR</sequence>
<gene>
    <name evidence="2" type="ORF">C3L24_06265</name>
</gene>
<dbReference type="GO" id="GO:0008168">
    <property type="term" value="F:methyltransferase activity"/>
    <property type="evidence" value="ECO:0007669"/>
    <property type="project" value="UniProtKB-KW"/>
</dbReference>
<name>A0A6N4DVT7_9GAMM</name>
<evidence type="ECO:0000259" key="1">
    <source>
        <dbReference type="Pfam" id="PF13649"/>
    </source>
</evidence>
<comment type="caution">
    <text evidence="2">The sequence shown here is derived from an EMBL/GenBank/DDBJ whole genome shotgun (WGS) entry which is preliminary data.</text>
</comment>
<dbReference type="AlphaFoldDB" id="A0A6N4DVT7"/>
<dbReference type="EMBL" id="PQCO01000183">
    <property type="protein sequence ID" value="PUE02331.1"/>
    <property type="molecule type" value="Genomic_DNA"/>
</dbReference>
<evidence type="ECO:0000313" key="3">
    <source>
        <dbReference type="Proteomes" id="UP000250928"/>
    </source>
</evidence>
<dbReference type="CDD" id="cd02440">
    <property type="entry name" value="AdoMet_MTases"/>
    <property type="match status" value="1"/>
</dbReference>